<feature type="compositionally biased region" description="Polar residues" evidence="1">
    <location>
        <begin position="45"/>
        <end position="63"/>
    </location>
</feature>
<gene>
    <name evidence="4" type="ORF">JOB18_024176</name>
</gene>
<dbReference type="InterPro" id="IPR031371">
    <property type="entry name" value="Mucin-15"/>
</dbReference>
<evidence type="ECO:0000256" key="3">
    <source>
        <dbReference type="SAM" id="SignalP"/>
    </source>
</evidence>
<evidence type="ECO:0000256" key="2">
    <source>
        <dbReference type="SAM" id="Phobius"/>
    </source>
</evidence>
<feature type="compositionally biased region" description="Low complexity" evidence="1">
    <location>
        <begin position="183"/>
        <end position="206"/>
    </location>
</feature>
<evidence type="ECO:0000313" key="5">
    <source>
        <dbReference type="Proteomes" id="UP000693946"/>
    </source>
</evidence>
<feature type="signal peptide" evidence="3">
    <location>
        <begin position="1"/>
        <end position="22"/>
    </location>
</feature>
<proteinExistence type="predicted"/>
<feature type="region of interest" description="Disordered" evidence="1">
    <location>
        <begin position="45"/>
        <end position="74"/>
    </location>
</feature>
<feature type="compositionally biased region" description="Polar residues" evidence="1">
    <location>
        <begin position="97"/>
        <end position="124"/>
    </location>
</feature>
<organism evidence="4 5">
    <name type="scientific">Solea senegalensis</name>
    <name type="common">Senegalese sole</name>
    <dbReference type="NCBI Taxonomy" id="28829"/>
    <lineage>
        <taxon>Eukaryota</taxon>
        <taxon>Metazoa</taxon>
        <taxon>Chordata</taxon>
        <taxon>Craniata</taxon>
        <taxon>Vertebrata</taxon>
        <taxon>Euteleostomi</taxon>
        <taxon>Actinopterygii</taxon>
        <taxon>Neopterygii</taxon>
        <taxon>Teleostei</taxon>
        <taxon>Neoteleostei</taxon>
        <taxon>Acanthomorphata</taxon>
        <taxon>Carangaria</taxon>
        <taxon>Pleuronectiformes</taxon>
        <taxon>Pleuronectoidei</taxon>
        <taxon>Soleidae</taxon>
        <taxon>Solea</taxon>
    </lineage>
</organism>
<evidence type="ECO:0000313" key="4">
    <source>
        <dbReference type="EMBL" id="KAG7482562.1"/>
    </source>
</evidence>
<reference evidence="4 5" key="1">
    <citation type="journal article" date="2021" name="Sci. Rep.">
        <title>Chromosome anchoring in Senegalese sole (Solea senegalensis) reveals sex-associated markers and genome rearrangements in flatfish.</title>
        <authorList>
            <person name="Guerrero-Cozar I."/>
            <person name="Gomez-Garrido J."/>
            <person name="Berbel C."/>
            <person name="Martinez-Blanch J.F."/>
            <person name="Alioto T."/>
            <person name="Claros M.G."/>
            <person name="Gagnaire P.A."/>
            <person name="Manchado M."/>
        </authorList>
    </citation>
    <scope>NUCLEOTIDE SEQUENCE [LARGE SCALE GENOMIC DNA]</scope>
    <source>
        <strain evidence="4">Sse05_10M</strain>
    </source>
</reference>
<dbReference type="EMBL" id="JAGKHQ010000019">
    <property type="protein sequence ID" value="KAG7482562.1"/>
    <property type="molecule type" value="Genomic_DNA"/>
</dbReference>
<dbReference type="Proteomes" id="UP000693946">
    <property type="component" value="Linkage Group LG7"/>
</dbReference>
<accession>A0AAV6Q2V9</accession>
<keyword evidence="5" id="KW-1185">Reference proteome</keyword>
<dbReference type="Pfam" id="PF15672">
    <property type="entry name" value="Mucin15"/>
    <property type="match status" value="1"/>
</dbReference>
<sequence>MHYLKITASFLLTVHAFHLASSQESTDSPRQTMDRDWLRGFLKNATESQNTTEQEAQYYSGSDTGEESSIDYSGTASGSMAVNYLEEENVLRHETEGNNGSDVVNTTLPSTDSSNTTKLPELSNTTVTITTTGTTKQSPVNMTEAGEESSGSATTSQTSTTPKSTASSSAQTSTTKSKEDLNSSTTTPSTTTPSTTTPSTTTVTTTAKPMIEETSNTHSTTTTLPPETTGLIPETTTSAALNTPEKVNRTALGDDEEREFASDARSSKSNRAWAAVLGTGVAVACVGLVAYIILKKKRQRDFSHRKLVEEFHPDPVLRLDNSEPLDLNFGGGAYYNPALQRDNIQMSNFSGHRR</sequence>
<comment type="caution">
    <text evidence="4">The sequence shown here is derived from an EMBL/GenBank/DDBJ whole genome shotgun (WGS) entry which is preliminary data.</text>
</comment>
<keyword evidence="2" id="KW-1133">Transmembrane helix</keyword>
<feature type="compositionally biased region" description="Low complexity" evidence="1">
    <location>
        <begin position="125"/>
        <end position="135"/>
    </location>
</feature>
<feature type="compositionally biased region" description="Low complexity" evidence="1">
    <location>
        <begin position="213"/>
        <end position="232"/>
    </location>
</feature>
<feature type="transmembrane region" description="Helical" evidence="2">
    <location>
        <begin position="272"/>
        <end position="294"/>
    </location>
</feature>
<feature type="chain" id="PRO_5043484774" description="Mucin-15" evidence="3">
    <location>
        <begin position="23"/>
        <end position="354"/>
    </location>
</feature>
<feature type="compositionally biased region" description="Low complexity" evidence="1">
    <location>
        <begin position="148"/>
        <end position="175"/>
    </location>
</feature>
<keyword evidence="2" id="KW-0812">Transmembrane</keyword>
<protein>
    <recommendedName>
        <fullName evidence="6">Mucin-15</fullName>
    </recommendedName>
</protein>
<evidence type="ECO:0008006" key="6">
    <source>
        <dbReference type="Google" id="ProtNLM"/>
    </source>
</evidence>
<evidence type="ECO:0000256" key="1">
    <source>
        <dbReference type="SAM" id="MobiDB-lite"/>
    </source>
</evidence>
<dbReference type="AlphaFoldDB" id="A0AAV6Q2V9"/>
<name>A0AAV6Q2V9_SOLSE</name>
<dbReference type="PANTHER" id="PTHR45427:SF1">
    <property type="entry name" value="MUCIN-15"/>
    <property type="match status" value="1"/>
</dbReference>
<feature type="region of interest" description="Disordered" evidence="1">
    <location>
        <begin position="94"/>
        <end position="232"/>
    </location>
</feature>
<keyword evidence="3" id="KW-0732">Signal</keyword>
<keyword evidence="2" id="KW-0472">Membrane</keyword>
<dbReference type="PANTHER" id="PTHR45427">
    <property type="entry name" value="MUCIN-15"/>
    <property type="match status" value="1"/>
</dbReference>